<feature type="region of interest" description="Disordered" evidence="1">
    <location>
        <begin position="219"/>
        <end position="286"/>
    </location>
</feature>
<dbReference type="AlphaFoldDB" id="A0A8B6C442"/>
<name>A0A8B6C442_MYTGA</name>
<dbReference type="OrthoDB" id="10072401at2759"/>
<feature type="compositionally biased region" description="Acidic residues" evidence="1">
    <location>
        <begin position="371"/>
        <end position="383"/>
    </location>
</feature>
<dbReference type="EMBL" id="UYJE01001182">
    <property type="protein sequence ID" value="VDH99806.1"/>
    <property type="molecule type" value="Genomic_DNA"/>
</dbReference>
<feature type="compositionally biased region" description="Basic and acidic residues" evidence="1">
    <location>
        <begin position="355"/>
        <end position="370"/>
    </location>
</feature>
<reference evidence="2" key="1">
    <citation type="submission" date="2018-11" db="EMBL/GenBank/DDBJ databases">
        <authorList>
            <person name="Alioto T."/>
            <person name="Alioto T."/>
        </authorList>
    </citation>
    <scope>NUCLEOTIDE SEQUENCE</scope>
</reference>
<organism evidence="2 3">
    <name type="scientific">Mytilus galloprovincialis</name>
    <name type="common">Mediterranean mussel</name>
    <dbReference type="NCBI Taxonomy" id="29158"/>
    <lineage>
        <taxon>Eukaryota</taxon>
        <taxon>Metazoa</taxon>
        <taxon>Spiralia</taxon>
        <taxon>Lophotrochozoa</taxon>
        <taxon>Mollusca</taxon>
        <taxon>Bivalvia</taxon>
        <taxon>Autobranchia</taxon>
        <taxon>Pteriomorphia</taxon>
        <taxon>Mytilida</taxon>
        <taxon>Mytiloidea</taxon>
        <taxon>Mytilidae</taxon>
        <taxon>Mytilinae</taxon>
        <taxon>Mytilus</taxon>
    </lineage>
</organism>
<sequence length="391" mass="44166">METQRNSDVRATERVFKKVVYPGLETLRVVDRNGIPLTYPAYNSVHSKSFVLSPRGVPMRKSNHVYSGSHSHPAKLTDLVDNTSSPDNYYGPEKTFLTQGSYSAKLPRNRNESPLQQKQRATTSQSMVPKHTSKSISSDHYLTGEPNERRILQAANNNYFNLSNQGLRLQREWTSLSNTRSMRRASEIVNHRVDRMYFMNGNSIKLKPKYDVDEEELNRMKEEAHKRGSRTSSRNSMKSGPKKKDPIDLKKTIGTESEGGTGDVTTSSEVNLKKPNGRLSPINGWEGKEKVVEEENDLLRQNTLHEGNDGEKTEEVVENGDTSENKEEESDGLQGMRADGRIDSSALNNDTEKEEEVKENDVTVNGKEEITQETDEQQGETNDENIAQENT</sequence>
<keyword evidence="3" id="KW-1185">Reference proteome</keyword>
<feature type="compositionally biased region" description="Basic and acidic residues" evidence="1">
    <location>
        <begin position="306"/>
        <end position="315"/>
    </location>
</feature>
<comment type="caution">
    <text evidence="2">The sequence shown here is derived from an EMBL/GenBank/DDBJ whole genome shotgun (WGS) entry which is preliminary data.</text>
</comment>
<feature type="compositionally biased region" description="Basic and acidic residues" evidence="1">
    <location>
        <begin position="242"/>
        <end position="253"/>
    </location>
</feature>
<feature type="region of interest" description="Disordered" evidence="1">
    <location>
        <begin position="100"/>
        <end position="142"/>
    </location>
</feature>
<gene>
    <name evidence="2" type="ORF">MGAL_10B065833</name>
</gene>
<proteinExistence type="predicted"/>
<protein>
    <submittedName>
        <fullName evidence="2">Uncharacterized protein</fullName>
    </submittedName>
</protein>
<evidence type="ECO:0000313" key="3">
    <source>
        <dbReference type="Proteomes" id="UP000596742"/>
    </source>
</evidence>
<evidence type="ECO:0000313" key="2">
    <source>
        <dbReference type="EMBL" id="VDH99806.1"/>
    </source>
</evidence>
<feature type="compositionally biased region" description="Polar residues" evidence="1">
    <location>
        <begin position="112"/>
        <end position="127"/>
    </location>
</feature>
<dbReference type="Proteomes" id="UP000596742">
    <property type="component" value="Unassembled WGS sequence"/>
</dbReference>
<accession>A0A8B6C442</accession>
<evidence type="ECO:0000256" key="1">
    <source>
        <dbReference type="SAM" id="MobiDB-lite"/>
    </source>
</evidence>
<feature type="region of interest" description="Disordered" evidence="1">
    <location>
        <begin position="301"/>
        <end position="391"/>
    </location>
</feature>